<keyword evidence="5 6" id="KW-0472">Membrane</keyword>
<comment type="subcellular location">
    <subcellularLocation>
        <location evidence="1 6">Membrane</location>
        <topology evidence="1 6">Multi-pass membrane protein</topology>
    </subcellularLocation>
</comment>
<keyword evidence="6" id="KW-0187">Copper transport</keyword>
<keyword evidence="6" id="KW-0406">Ion transport</keyword>
<evidence type="ECO:0000313" key="7">
    <source>
        <dbReference type="EMBL" id="KIS65891.1"/>
    </source>
</evidence>
<sequence length="216" mass="23673">MNHSSMSMGDMGDGMGSASCKISMLWNWYTIDACFLSSSWHVTTKGTFAVSCIGVMLMVVCLEALRRLSVELDKSLSRQLVQRYRLLQDPRKDSSANDAATLESISSPREILLRITPLQQLVRAVLHAVTFGLAYLIMLLAMYFNGYIIISIILGAGIGKFFCDWKSAAFAINLASPDHHSVTGLDQSTLAQRKLASLQKEDAEAQAGSSHTVCCE</sequence>
<dbReference type="InParanoid" id="A0A0D1DPD3"/>
<protein>
    <recommendedName>
        <fullName evidence="6">Copper transport protein</fullName>
    </recommendedName>
</protein>
<comment type="similarity">
    <text evidence="2 6">Belongs to the copper transporter (Ctr) (TC 1.A.56) family. SLC31A subfamily.</text>
</comment>
<dbReference type="PANTHER" id="PTHR12483">
    <property type="entry name" value="SOLUTE CARRIER FAMILY 31 COPPER TRANSPORTERS"/>
    <property type="match status" value="1"/>
</dbReference>
<organism evidence="7 8">
    <name type="scientific">Mycosarcoma maydis</name>
    <name type="common">Corn smut fungus</name>
    <name type="synonym">Ustilago maydis</name>
    <dbReference type="NCBI Taxonomy" id="5270"/>
    <lineage>
        <taxon>Eukaryota</taxon>
        <taxon>Fungi</taxon>
        <taxon>Dikarya</taxon>
        <taxon>Basidiomycota</taxon>
        <taxon>Ustilaginomycotina</taxon>
        <taxon>Ustilaginomycetes</taxon>
        <taxon>Ustilaginales</taxon>
        <taxon>Ustilaginaceae</taxon>
        <taxon>Mycosarcoma</taxon>
    </lineage>
</organism>
<dbReference type="VEuPathDB" id="FungiDB:UMAG_11588"/>
<feature type="transmembrane region" description="Helical" evidence="6">
    <location>
        <begin position="46"/>
        <end position="65"/>
    </location>
</feature>
<evidence type="ECO:0000256" key="3">
    <source>
        <dbReference type="ARBA" id="ARBA00022692"/>
    </source>
</evidence>
<evidence type="ECO:0000256" key="6">
    <source>
        <dbReference type="RuleBase" id="RU367022"/>
    </source>
</evidence>
<evidence type="ECO:0000256" key="5">
    <source>
        <dbReference type="ARBA" id="ARBA00023136"/>
    </source>
</evidence>
<dbReference type="Pfam" id="PF04145">
    <property type="entry name" value="Ctr"/>
    <property type="match status" value="1"/>
</dbReference>
<dbReference type="eggNOG" id="KOG3386">
    <property type="taxonomic scope" value="Eukaryota"/>
</dbReference>
<name>A0A0D1DPD3_MYCMD</name>
<dbReference type="GO" id="GO:0016020">
    <property type="term" value="C:membrane"/>
    <property type="evidence" value="ECO:0007669"/>
    <property type="project" value="UniProtKB-SubCell"/>
</dbReference>
<gene>
    <name evidence="7" type="ORF">UMAG_11588</name>
</gene>
<evidence type="ECO:0000256" key="1">
    <source>
        <dbReference type="ARBA" id="ARBA00004141"/>
    </source>
</evidence>
<keyword evidence="6" id="KW-0186">Copper</keyword>
<evidence type="ECO:0000256" key="4">
    <source>
        <dbReference type="ARBA" id="ARBA00022989"/>
    </source>
</evidence>
<evidence type="ECO:0000313" key="8">
    <source>
        <dbReference type="Proteomes" id="UP000000561"/>
    </source>
</evidence>
<keyword evidence="3 6" id="KW-0812">Transmembrane</keyword>
<reference evidence="7 8" key="1">
    <citation type="journal article" date="2006" name="Nature">
        <title>Insights from the genome of the biotrophic fungal plant pathogen Ustilago maydis.</title>
        <authorList>
            <person name="Kamper J."/>
            <person name="Kahmann R."/>
            <person name="Bolker M."/>
            <person name="Ma L.J."/>
            <person name="Brefort T."/>
            <person name="Saville B.J."/>
            <person name="Banuett F."/>
            <person name="Kronstad J.W."/>
            <person name="Gold S.E."/>
            <person name="Muller O."/>
            <person name="Perlin M.H."/>
            <person name="Wosten H.A."/>
            <person name="de Vries R."/>
            <person name="Ruiz-Herrera J."/>
            <person name="Reynaga-Pena C.G."/>
            <person name="Snetselaar K."/>
            <person name="McCann M."/>
            <person name="Perez-Martin J."/>
            <person name="Feldbrugge M."/>
            <person name="Basse C.W."/>
            <person name="Steinberg G."/>
            <person name="Ibeas J.I."/>
            <person name="Holloman W."/>
            <person name="Guzman P."/>
            <person name="Farman M."/>
            <person name="Stajich J.E."/>
            <person name="Sentandreu R."/>
            <person name="Gonzalez-Prieto J.M."/>
            <person name="Kennell J.C."/>
            <person name="Molina L."/>
            <person name="Schirawski J."/>
            <person name="Mendoza-Mendoza A."/>
            <person name="Greilinger D."/>
            <person name="Munch K."/>
            <person name="Rossel N."/>
            <person name="Scherer M."/>
            <person name="Vranes M."/>
            <person name="Ladendorf O."/>
            <person name="Vincon V."/>
            <person name="Fuchs U."/>
            <person name="Sandrock B."/>
            <person name="Meng S."/>
            <person name="Ho E.C."/>
            <person name="Cahill M.J."/>
            <person name="Boyce K.J."/>
            <person name="Klose J."/>
            <person name="Klosterman S.J."/>
            <person name="Deelstra H.J."/>
            <person name="Ortiz-Castellanos L."/>
            <person name="Li W."/>
            <person name="Sanchez-Alonso P."/>
            <person name="Schreier P.H."/>
            <person name="Hauser-Hahn I."/>
            <person name="Vaupel M."/>
            <person name="Koopmann E."/>
            <person name="Friedrich G."/>
            <person name="Voss H."/>
            <person name="Schluter T."/>
            <person name="Margolis J."/>
            <person name="Platt D."/>
            <person name="Swimmer C."/>
            <person name="Gnirke A."/>
            <person name="Chen F."/>
            <person name="Vysotskaia V."/>
            <person name="Mannhaupt G."/>
            <person name="Guldener U."/>
            <person name="Munsterkotter M."/>
            <person name="Haase D."/>
            <person name="Oesterheld M."/>
            <person name="Mewes H.W."/>
            <person name="Mauceli E.W."/>
            <person name="DeCaprio D."/>
            <person name="Wade C.M."/>
            <person name="Butler J."/>
            <person name="Young S."/>
            <person name="Jaffe D.B."/>
            <person name="Calvo S."/>
            <person name="Nusbaum C."/>
            <person name="Galagan J."/>
            <person name="Birren B.W."/>
        </authorList>
    </citation>
    <scope>NUCLEOTIDE SEQUENCE [LARGE SCALE GENOMIC DNA]</scope>
    <source>
        <strain evidence="8">DSM 14603 / FGSC 9021 / UM521</strain>
    </source>
</reference>
<dbReference type="FunCoup" id="A0A0D1DPD3">
    <property type="interactions" value="13"/>
</dbReference>
<keyword evidence="8" id="KW-1185">Reference proteome</keyword>
<dbReference type="RefSeq" id="XP_011392496.1">
    <property type="nucleotide sequence ID" value="XM_011394194.1"/>
</dbReference>
<dbReference type="Proteomes" id="UP000000561">
    <property type="component" value="Chromosome 21"/>
</dbReference>
<dbReference type="STRING" id="237631.A0A0D1DPD3"/>
<dbReference type="OrthoDB" id="161814at2759"/>
<dbReference type="InterPro" id="IPR007274">
    <property type="entry name" value="Cop_transporter"/>
</dbReference>
<dbReference type="EMBL" id="CM003160">
    <property type="protein sequence ID" value="KIS65891.1"/>
    <property type="molecule type" value="Genomic_DNA"/>
</dbReference>
<keyword evidence="6" id="KW-0813">Transport</keyword>
<dbReference type="GO" id="GO:0005375">
    <property type="term" value="F:copper ion transmembrane transporter activity"/>
    <property type="evidence" value="ECO:0007669"/>
    <property type="project" value="UniProtKB-UniRule"/>
</dbReference>
<dbReference type="PANTHER" id="PTHR12483:SF73">
    <property type="entry name" value="COPPER TRANSPORT PROTEIN CTR3"/>
    <property type="match status" value="1"/>
</dbReference>
<accession>A0A0D1DPD3</accession>
<proteinExistence type="inferred from homology"/>
<evidence type="ECO:0000256" key="2">
    <source>
        <dbReference type="ARBA" id="ARBA00006921"/>
    </source>
</evidence>
<dbReference type="GeneID" id="23567453"/>
<dbReference type="AlphaFoldDB" id="A0A0D1DPD3"/>
<keyword evidence="4 6" id="KW-1133">Transmembrane helix</keyword>
<dbReference type="KEGG" id="uma:UMAG_11588"/>